<evidence type="ECO:0000313" key="7">
    <source>
        <dbReference type="Proteomes" id="UP000266172"/>
    </source>
</evidence>
<dbReference type="Pfam" id="PF18603">
    <property type="entry name" value="LAL_C2"/>
    <property type="match status" value="1"/>
</dbReference>
<dbReference type="InterPro" id="IPR013815">
    <property type="entry name" value="ATP_grasp_subdomain_1"/>
</dbReference>
<dbReference type="InterPro" id="IPR040570">
    <property type="entry name" value="LAL_C2"/>
</dbReference>
<gene>
    <name evidence="6" type="ORF">DWX93_10660</name>
</gene>
<accession>A0A395V608</accession>
<protein>
    <submittedName>
        <fullName evidence="6">ATP-grasp domain-containing protein</fullName>
    </submittedName>
</protein>
<keyword evidence="3 4" id="KW-0067">ATP-binding</keyword>
<dbReference type="PROSITE" id="PS50975">
    <property type="entry name" value="ATP_GRASP"/>
    <property type="match status" value="1"/>
</dbReference>
<dbReference type="AlphaFoldDB" id="A0A395V608"/>
<organism evidence="6 7">
    <name type="scientific">Roseburia hominis</name>
    <dbReference type="NCBI Taxonomy" id="301301"/>
    <lineage>
        <taxon>Bacteria</taxon>
        <taxon>Bacillati</taxon>
        <taxon>Bacillota</taxon>
        <taxon>Clostridia</taxon>
        <taxon>Lachnospirales</taxon>
        <taxon>Lachnospiraceae</taxon>
        <taxon>Roseburia</taxon>
    </lineage>
</organism>
<dbReference type="GO" id="GO:0016874">
    <property type="term" value="F:ligase activity"/>
    <property type="evidence" value="ECO:0007669"/>
    <property type="project" value="UniProtKB-KW"/>
</dbReference>
<feature type="domain" description="ATP-grasp" evidence="5">
    <location>
        <begin position="107"/>
        <end position="302"/>
    </location>
</feature>
<dbReference type="EMBL" id="QRVL01000008">
    <property type="protein sequence ID" value="RGS39678.1"/>
    <property type="molecule type" value="Genomic_DNA"/>
</dbReference>
<evidence type="ECO:0000313" key="6">
    <source>
        <dbReference type="EMBL" id="RGS39678.1"/>
    </source>
</evidence>
<dbReference type="GO" id="GO:0046872">
    <property type="term" value="F:metal ion binding"/>
    <property type="evidence" value="ECO:0007669"/>
    <property type="project" value="InterPro"/>
</dbReference>
<dbReference type="Gene3D" id="3.40.50.20">
    <property type="match status" value="1"/>
</dbReference>
<keyword evidence="1" id="KW-0436">Ligase</keyword>
<dbReference type="Gene3D" id="3.30.470.20">
    <property type="entry name" value="ATP-grasp fold, B domain"/>
    <property type="match status" value="1"/>
</dbReference>
<proteinExistence type="predicted"/>
<evidence type="ECO:0000256" key="3">
    <source>
        <dbReference type="ARBA" id="ARBA00022840"/>
    </source>
</evidence>
<sequence length="399" mass="44912">MSRIMIIAGGDWQCPIVQTAKKMGHEVICSNLYENSPAFQYADWGEVANVLDKEKNLEIAKKYHPDAVLTDQSDIAVPTVAYVAAHMGLKGIGEDIAQLFTNKSLMRDFCKSNGFPYPKYKLCYSCEEAVDFFEKVIGGKAIIKPVDSQSSRGIHIIEDSEQLRNLYEDALQYSHSVNAVLVEQYIEGIEFTVDGLKTSNGYFVTAISRKKHYSYNASIAQELLFSHYDGEYDYDELRTINTQMVCKMGLPYGMTHAEYKFMNGQFYLIEIAARGGGTKISSDIVPIMSGINSNEIFINQLLGKEKQVKLSDEREKCAILGFFDLEPGKVAGVEGLNEARNYMGVKDIMLPLQAGDIIERAKDDRSRAGHYILWADNYGKLRELEEKVKSTIHIIYEGK</sequence>
<dbReference type="InterPro" id="IPR052032">
    <property type="entry name" value="ATP-dep_AA_Ligase"/>
</dbReference>
<keyword evidence="2 4" id="KW-0547">Nucleotide-binding</keyword>
<dbReference type="Pfam" id="PF13535">
    <property type="entry name" value="ATP-grasp_4"/>
    <property type="match status" value="1"/>
</dbReference>
<dbReference type="SUPFAM" id="SSF52440">
    <property type="entry name" value="PreATP-grasp domain"/>
    <property type="match status" value="1"/>
</dbReference>
<dbReference type="Proteomes" id="UP000266172">
    <property type="component" value="Unassembled WGS sequence"/>
</dbReference>
<evidence type="ECO:0000256" key="1">
    <source>
        <dbReference type="ARBA" id="ARBA00022598"/>
    </source>
</evidence>
<dbReference type="PANTHER" id="PTHR43585">
    <property type="entry name" value="FUMIPYRROLE BIOSYNTHESIS PROTEIN C"/>
    <property type="match status" value="1"/>
</dbReference>
<evidence type="ECO:0000256" key="4">
    <source>
        <dbReference type="PROSITE-ProRule" id="PRU00409"/>
    </source>
</evidence>
<name>A0A395V608_9FIRM</name>
<evidence type="ECO:0000259" key="5">
    <source>
        <dbReference type="PROSITE" id="PS50975"/>
    </source>
</evidence>
<evidence type="ECO:0000256" key="2">
    <source>
        <dbReference type="ARBA" id="ARBA00022741"/>
    </source>
</evidence>
<dbReference type="GO" id="GO:0005524">
    <property type="term" value="F:ATP binding"/>
    <property type="evidence" value="ECO:0007669"/>
    <property type="project" value="UniProtKB-UniRule"/>
</dbReference>
<dbReference type="Gene3D" id="3.30.1490.20">
    <property type="entry name" value="ATP-grasp fold, A domain"/>
    <property type="match status" value="1"/>
</dbReference>
<dbReference type="InterPro" id="IPR016185">
    <property type="entry name" value="PreATP-grasp_dom_sf"/>
</dbReference>
<comment type="caution">
    <text evidence="6">The sequence shown here is derived from an EMBL/GenBank/DDBJ whole genome shotgun (WGS) entry which is preliminary data.</text>
</comment>
<dbReference type="InterPro" id="IPR011761">
    <property type="entry name" value="ATP-grasp"/>
</dbReference>
<dbReference type="PANTHER" id="PTHR43585:SF2">
    <property type="entry name" value="ATP-GRASP ENZYME FSQD"/>
    <property type="match status" value="1"/>
</dbReference>
<reference evidence="6 7" key="1">
    <citation type="submission" date="2018-08" db="EMBL/GenBank/DDBJ databases">
        <title>A genome reference for cultivated species of the human gut microbiota.</title>
        <authorList>
            <person name="Zou Y."/>
            <person name="Xue W."/>
            <person name="Luo G."/>
        </authorList>
    </citation>
    <scope>NUCLEOTIDE SEQUENCE [LARGE SCALE GENOMIC DNA]</scope>
    <source>
        <strain evidence="6 7">AF22-12AC</strain>
    </source>
</reference>
<dbReference type="SUPFAM" id="SSF56059">
    <property type="entry name" value="Glutathione synthetase ATP-binding domain-like"/>
    <property type="match status" value="1"/>
</dbReference>